<keyword evidence="2" id="KW-1185">Reference proteome</keyword>
<dbReference type="EMBL" id="JACIJK010000011">
    <property type="protein sequence ID" value="MBB5716516.1"/>
    <property type="molecule type" value="Genomic_DNA"/>
</dbReference>
<dbReference type="Proteomes" id="UP000546200">
    <property type="component" value="Unassembled WGS sequence"/>
</dbReference>
<reference evidence="1 2" key="1">
    <citation type="submission" date="2020-08" db="EMBL/GenBank/DDBJ databases">
        <title>Genomic Encyclopedia of Type Strains, Phase IV (KMG-IV): sequencing the most valuable type-strain genomes for metagenomic binning, comparative biology and taxonomic classification.</title>
        <authorList>
            <person name="Goeker M."/>
        </authorList>
    </citation>
    <scope>NUCLEOTIDE SEQUENCE [LARGE SCALE GENOMIC DNA]</scope>
    <source>
        <strain evidence="1 2">DSM 100044</strain>
    </source>
</reference>
<evidence type="ECO:0000313" key="1">
    <source>
        <dbReference type="EMBL" id="MBB5716516.1"/>
    </source>
</evidence>
<accession>A0A7W9BGM7</accession>
<gene>
    <name evidence="1" type="ORF">FHS94_003382</name>
</gene>
<dbReference type="AlphaFoldDB" id="A0A7W9BGM7"/>
<organism evidence="1 2">
    <name type="scientific">Sphingomonas aerophila</name>
    <dbReference type="NCBI Taxonomy" id="1344948"/>
    <lineage>
        <taxon>Bacteria</taxon>
        <taxon>Pseudomonadati</taxon>
        <taxon>Pseudomonadota</taxon>
        <taxon>Alphaproteobacteria</taxon>
        <taxon>Sphingomonadales</taxon>
        <taxon>Sphingomonadaceae</taxon>
        <taxon>Sphingomonas</taxon>
    </lineage>
</organism>
<evidence type="ECO:0000313" key="2">
    <source>
        <dbReference type="Proteomes" id="UP000546200"/>
    </source>
</evidence>
<protein>
    <submittedName>
        <fullName evidence="1">Uncharacterized protein</fullName>
    </submittedName>
</protein>
<comment type="caution">
    <text evidence="1">The sequence shown here is derived from an EMBL/GenBank/DDBJ whole genome shotgun (WGS) entry which is preliminary data.</text>
</comment>
<proteinExistence type="predicted"/>
<dbReference type="RefSeq" id="WP_184059858.1">
    <property type="nucleotide sequence ID" value="NZ_JACIJK010000011.1"/>
</dbReference>
<name>A0A7W9BGM7_9SPHN</name>
<sequence>MTDDDVLALERELATMADDDVRRAYRDAEGMPDRDVADLLAGECERRGIEL</sequence>